<accession>A0A4V6KP07</accession>
<gene>
    <name evidence="1" type="ORF">NCTC12965_03421</name>
</gene>
<proteinExistence type="predicted"/>
<sequence>MVPPRMINTPTLKGRAEAGSKVIIYDNGNKIGVVETDGVGELEFRAGRAYGYWFTHTYRNGQPILQVTSLRYRYPWSINIVLGRLMHLLSTRSTTIMAISCIVSHQVM</sequence>
<dbReference type="AlphaFoldDB" id="A0A4V6KP07"/>
<protein>
    <submittedName>
        <fullName evidence="1">Uncharacterized protein</fullName>
    </submittedName>
</protein>
<dbReference type="EMBL" id="CABEEZ010000072">
    <property type="protein sequence ID" value="VTR32918.1"/>
    <property type="molecule type" value="Genomic_DNA"/>
</dbReference>
<organism evidence="1">
    <name type="scientific">Serratia fonticola</name>
    <dbReference type="NCBI Taxonomy" id="47917"/>
    <lineage>
        <taxon>Bacteria</taxon>
        <taxon>Pseudomonadati</taxon>
        <taxon>Pseudomonadota</taxon>
        <taxon>Gammaproteobacteria</taxon>
        <taxon>Enterobacterales</taxon>
        <taxon>Yersiniaceae</taxon>
        <taxon>Serratia</taxon>
    </lineage>
</organism>
<reference evidence="1" key="1">
    <citation type="submission" date="2019-05" db="EMBL/GenBank/DDBJ databases">
        <authorList>
            <consortium name="Pathogen Informatics"/>
        </authorList>
    </citation>
    <scope>NUCLEOTIDE SEQUENCE [LARGE SCALE GENOMIC DNA]</scope>
    <source>
        <strain evidence="1">NCTC12965</strain>
    </source>
</reference>
<evidence type="ECO:0000313" key="1">
    <source>
        <dbReference type="EMBL" id="VTR32918.1"/>
    </source>
</evidence>
<name>A0A4V6KP07_SERFO</name>